<proteinExistence type="predicted"/>
<dbReference type="Gene3D" id="1.10.443.10">
    <property type="entry name" value="Intergrase catalytic core"/>
    <property type="match status" value="1"/>
</dbReference>
<organism evidence="2 3">
    <name type="scientific">Vibrio scophthalmi LMG 19158</name>
    <dbReference type="NCBI Taxonomy" id="870967"/>
    <lineage>
        <taxon>Bacteria</taxon>
        <taxon>Pseudomonadati</taxon>
        <taxon>Pseudomonadota</taxon>
        <taxon>Gammaproteobacteria</taxon>
        <taxon>Vibrionales</taxon>
        <taxon>Vibrionaceae</taxon>
        <taxon>Vibrio</taxon>
    </lineage>
</organism>
<accession>F9RJ99</accession>
<dbReference type="RefSeq" id="WP_005593123.1">
    <property type="nucleotide sequence ID" value="NZ_AFWE01000040.1"/>
</dbReference>
<dbReference type="InterPro" id="IPR011010">
    <property type="entry name" value="DNA_brk_join_enz"/>
</dbReference>
<dbReference type="SUPFAM" id="SSF56349">
    <property type="entry name" value="DNA breaking-rejoining enzymes"/>
    <property type="match status" value="1"/>
</dbReference>
<evidence type="ECO:0000256" key="1">
    <source>
        <dbReference type="ARBA" id="ARBA00023172"/>
    </source>
</evidence>
<dbReference type="eggNOG" id="COG0582">
    <property type="taxonomic scope" value="Bacteria"/>
</dbReference>
<comment type="caution">
    <text evidence="2">The sequence shown here is derived from an EMBL/GenBank/DDBJ whole genome shotgun (WGS) entry which is preliminary data.</text>
</comment>
<dbReference type="EMBL" id="AFWE01000040">
    <property type="protein sequence ID" value="EGU41027.1"/>
    <property type="molecule type" value="Genomic_DNA"/>
</dbReference>
<protein>
    <recommendedName>
        <fullName evidence="4">Phage integrase family protein</fullName>
    </recommendedName>
</protein>
<dbReference type="AlphaFoldDB" id="F9RJ99"/>
<reference evidence="2 3" key="1">
    <citation type="journal article" date="2012" name="Int. J. Syst. Evol. Microbiol.">
        <title>Vibrio caribbeanicus sp. nov., isolated from the marine sponge Scleritoderma cyanea.</title>
        <authorList>
            <person name="Hoffmann M."/>
            <person name="Monday S.R."/>
            <person name="Allard M.W."/>
            <person name="Strain E.A."/>
            <person name="Whittaker P."/>
            <person name="Naum M."/>
            <person name="McCarthy P.J."/>
            <person name="Lopez J.V."/>
            <person name="Fischer M."/>
            <person name="Brown E.W."/>
        </authorList>
    </citation>
    <scope>NUCLEOTIDE SEQUENCE [LARGE SCALE GENOMIC DNA]</scope>
    <source>
        <strain evidence="2 3">LMG 19158</strain>
    </source>
</reference>
<dbReference type="InterPro" id="IPR013762">
    <property type="entry name" value="Integrase-like_cat_sf"/>
</dbReference>
<evidence type="ECO:0008006" key="4">
    <source>
        <dbReference type="Google" id="ProtNLM"/>
    </source>
</evidence>
<name>F9RJ99_9VIBR</name>
<gene>
    <name evidence="2" type="ORF">VIS19158_04251</name>
</gene>
<evidence type="ECO:0000313" key="3">
    <source>
        <dbReference type="Proteomes" id="UP000004349"/>
    </source>
</evidence>
<evidence type="ECO:0000313" key="2">
    <source>
        <dbReference type="EMBL" id="EGU41027.1"/>
    </source>
</evidence>
<dbReference type="GO" id="GO:0003677">
    <property type="term" value="F:DNA binding"/>
    <property type="evidence" value="ECO:0007669"/>
    <property type="project" value="InterPro"/>
</dbReference>
<dbReference type="GO" id="GO:0015074">
    <property type="term" value="P:DNA integration"/>
    <property type="evidence" value="ECO:0007669"/>
    <property type="project" value="InterPro"/>
</dbReference>
<keyword evidence="1" id="KW-0233">DNA recombination</keyword>
<dbReference type="GO" id="GO:0006310">
    <property type="term" value="P:DNA recombination"/>
    <property type="evidence" value="ECO:0007669"/>
    <property type="project" value="UniProtKB-KW"/>
</dbReference>
<dbReference type="Proteomes" id="UP000004349">
    <property type="component" value="Unassembled WGS sequence"/>
</dbReference>
<sequence>MKGENRSELGANLPIVLASASKRAFLIEELDSINAKRKPYHVDEWDFSASHVVGIRHSLSLRFTGMAPEYVEGIQDALYKFYHHSKRDTLPLSVSQMNILKQALSCIANLLDSTKWHQLEQNRAWKTFLRKLKAKNVSKAYVGQILNALNKLAAIGLISSYVDAKALRRCASSKQAQQHVAIPHRLHQHIMNHALSVVEKYHPYRHEISNAMGEAYDLMRRAKAGEKFVTRGKGSGRTLSMEPKAIEQRFGKHIRKIAHSVPDFKVNLHAASLADILTSCLVVVQGFSGVRIGEACSFSKHSVDQTIVNGNMVTLLTGETTKGNNAIPEVVTWQSHFVAETALELAHDMLESTRQFYLESVEEKEMQGEAPEMISHMRKQLTSAFLVPKASRQKSHNYIFAPFGALKKFIKNLNYKATIEDVEEFNILNPTREGELKVGGTYTGLSSHDFRRSFAVFFVRYGFGTASGVKFQFKHQNINMSGYYANNAVLAQMNDLLMDDDVLEDLKEAGIDLGIDIFDEIYNQSSTLSGAKGEEIMAERMNKLQAGESIIMTRGEIEENIRRGNFHIIQLPSGAYCTNGSCDRVCGTQPFRAEIKECEHKVVTDKGAKYIAKQRERLISKFTNLNTGDPIKSSILVALKQKIQVEELTLKKHQIPYTPFDDAILDQSN</sequence>